<feature type="transmembrane region" description="Helical" evidence="5">
    <location>
        <begin position="117"/>
        <end position="142"/>
    </location>
</feature>
<dbReference type="STRING" id="29422.Lbru_1322"/>
<keyword evidence="3 5" id="KW-1133">Transmembrane helix</keyword>
<sequence>MNELIIMFGWLGIFAPMALATIGSIWGCSIAGQAAIGVMLDTDSSYGKYIGISVLPSSQAIYGIVLMFILNKPVTTAIAGAQFGIGFLSGIALMICAIQQGYCCASAINATKNKPEIFGLSIAPAAIVEGFAVFIFVFALVLSAGLGANHGA</sequence>
<dbReference type="GO" id="GO:0015078">
    <property type="term" value="F:proton transmembrane transporter activity"/>
    <property type="evidence" value="ECO:0007669"/>
    <property type="project" value="InterPro"/>
</dbReference>
<evidence type="ECO:0000256" key="2">
    <source>
        <dbReference type="ARBA" id="ARBA00022692"/>
    </source>
</evidence>
<dbReference type="InterPro" id="IPR002379">
    <property type="entry name" value="ATPase_proteolipid_c-like_dom"/>
</dbReference>
<dbReference type="InterPro" id="IPR035921">
    <property type="entry name" value="F/V-ATP_Csub_sf"/>
</dbReference>
<dbReference type="GO" id="GO:0033177">
    <property type="term" value="C:proton-transporting two-sector ATPase complex, proton-transporting domain"/>
    <property type="evidence" value="ECO:0007669"/>
    <property type="project" value="InterPro"/>
</dbReference>
<evidence type="ECO:0000256" key="3">
    <source>
        <dbReference type="ARBA" id="ARBA00022989"/>
    </source>
</evidence>
<dbReference type="Pfam" id="PF00137">
    <property type="entry name" value="ATP-synt_C"/>
    <property type="match status" value="2"/>
</dbReference>
<dbReference type="NCBIfam" id="NF007200">
    <property type="entry name" value="PRK09621.1"/>
    <property type="match status" value="1"/>
</dbReference>
<feature type="transmembrane region" description="Helical" evidence="5">
    <location>
        <begin position="76"/>
        <end position="96"/>
    </location>
</feature>
<evidence type="ECO:0000259" key="6">
    <source>
        <dbReference type="Pfam" id="PF00137"/>
    </source>
</evidence>
<accession>A0A0W0SM52</accession>
<keyword evidence="4 5" id="KW-0472">Membrane</keyword>
<feature type="transmembrane region" description="Helical" evidence="5">
    <location>
        <begin position="49"/>
        <end position="70"/>
    </location>
</feature>
<organism evidence="7 8">
    <name type="scientific">Legionella brunensis</name>
    <dbReference type="NCBI Taxonomy" id="29422"/>
    <lineage>
        <taxon>Bacteria</taxon>
        <taxon>Pseudomonadati</taxon>
        <taxon>Pseudomonadota</taxon>
        <taxon>Gammaproteobacteria</taxon>
        <taxon>Legionellales</taxon>
        <taxon>Legionellaceae</taxon>
        <taxon>Legionella</taxon>
    </lineage>
</organism>
<evidence type="ECO:0000313" key="7">
    <source>
        <dbReference type="EMBL" id="KTC84454.1"/>
    </source>
</evidence>
<evidence type="ECO:0000256" key="1">
    <source>
        <dbReference type="ARBA" id="ARBA00004141"/>
    </source>
</evidence>
<evidence type="ECO:0000313" key="8">
    <source>
        <dbReference type="Proteomes" id="UP000054742"/>
    </source>
</evidence>
<dbReference type="AlphaFoldDB" id="A0A0W0SM52"/>
<feature type="domain" description="V-ATPase proteolipid subunit C-like" evidence="6">
    <location>
        <begin position="83"/>
        <end position="142"/>
    </location>
</feature>
<comment type="subcellular location">
    <subcellularLocation>
        <location evidence="1">Membrane</location>
        <topology evidence="1">Multi-pass membrane protein</topology>
    </subcellularLocation>
</comment>
<feature type="domain" description="V-ATPase proteolipid subunit C-like" evidence="6">
    <location>
        <begin position="11"/>
        <end position="70"/>
    </location>
</feature>
<dbReference type="RefSeq" id="WP_058441405.1">
    <property type="nucleotide sequence ID" value="NZ_CAAAHU010000028.1"/>
</dbReference>
<protein>
    <submittedName>
        <fullName evidence="7">V-type ATP synthase subunit K</fullName>
    </submittedName>
</protein>
<gene>
    <name evidence="7" type="ORF">Lbru_1322</name>
</gene>
<proteinExistence type="predicted"/>
<evidence type="ECO:0000256" key="4">
    <source>
        <dbReference type="ARBA" id="ARBA00023136"/>
    </source>
</evidence>
<reference evidence="7 8" key="1">
    <citation type="submission" date="2015-11" db="EMBL/GenBank/DDBJ databases">
        <title>Genomic analysis of 38 Legionella species identifies large and diverse effector repertoires.</title>
        <authorList>
            <person name="Burstein D."/>
            <person name="Amaro F."/>
            <person name="Zusman T."/>
            <person name="Lifshitz Z."/>
            <person name="Cohen O."/>
            <person name="Gilbert J.A."/>
            <person name="Pupko T."/>
            <person name="Shuman H.A."/>
            <person name="Segal G."/>
        </authorList>
    </citation>
    <scope>NUCLEOTIDE SEQUENCE [LARGE SCALE GENOMIC DNA]</scope>
    <source>
        <strain evidence="7 8">ATCC 43878</strain>
    </source>
</reference>
<feature type="transmembrane region" description="Helical" evidence="5">
    <location>
        <begin position="6"/>
        <end position="28"/>
    </location>
</feature>
<dbReference type="EMBL" id="LNXV01000009">
    <property type="protein sequence ID" value="KTC84454.1"/>
    <property type="molecule type" value="Genomic_DNA"/>
</dbReference>
<keyword evidence="2 5" id="KW-0812">Transmembrane</keyword>
<dbReference type="OrthoDB" id="18947at2"/>
<dbReference type="PATRIC" id="fig|29422.6.peg.1399"/>
<comment type="caution">
    <text evidence="7">The sequence shown here is derived from an EMBL/GenBank/DDBJ whole genome shotgun (WGS) entry which is preliminary data.</text>
</comment>
<evidence type="ECO:0000256" key="5">
    <source>
        <dbReference type="SAM" id="Phobius"/>
    </source>
</evidence>
<dbReference type="Proteomes" id="UP000054742">
    <property type="component" value="Unassembled WGS sequence"/>
</dbReference>
<dbReference type="CDD" id="cd18179">
    <property type="entry name" value="ATP-synt_Vo_Ao_c_NTPK_rpt1"/>
    <property type="match status" value="1"/>
</dbReference>
<dbReference type="Gene3D" id="1.20.120.610">
    <property type="entry name" value="lithium bound rotor ring of v- atpase"/>
    <property type="match status" value="1"/>
</dbReference>
<name>A0A0W0SM52_9GAMM</name>
<dbReference type="SUPFAM" id="SSF81333">
    <property type="entry name" value="F1F0 ATP synthase subunit C"/>
    <property type="match status" value="2"/>
</dbReference>
<keyword evidence="8" id="KW-1185">Reference proteome</keyword>